<dbReference type="AlphaFoldDB" id="A0AAW2QRT7"/>
<sequence length="90" mass="10304">MHWGLHYILQGILPRSFEELATQVHDMELSMITSGVEGPPVQELRRNKEKQEVKKRGKPFSKASSKESVAMNIAPFKLKSTAKRQRCPKK</sequence>
<name>A0AAW2QRT7_9LAMI</name>
<accession>A0AAW2QRT7</accession>
<reference evidence="2" key="2">
    <citation type="journal article" date="2024" name="Plant">
        <title>Genomic evolution and insights into agronomic trait innovations of Sesamum species.</title>
        <authorList>
            <person name="Miao H."/>
            <person name="Wang L."/>
            <person name="Qu L."/>
            <person name="Liu H."/>
            <person name="Sun Y."/>
            <person name="Le M."/>
            <person name="Wang Q."/>
            <person name="Wei S."/>
            <person name="Zheng Y."/>
            <person name="Lin W."/>
            <person name="Duan Y."/>
            <person name="Cao H."/>
            <person name="Xiong S."/>
            <person name="Wang X."/>
            <person name="Wei L."/>
            <person name="Li C."/>
            <person name="Ma Q."/>
            <person name="Ju M."/>
            <person name="Zhao R."/>
            <person name="Li G."/>
            <person name="Mu C."/>
            <person name="Tian Q."/>
            <person name="Mei H."/>
            <person name="Zhang T."/>
            <person name="Gao T."/>
            <person name="Zhang H."/>
        </authorList>
    </citation>
    <scope>NUCLEOTIDE SEQUENCE</scope>
    <source>
        <strain evidence="2">G01</strain>
    </source>
</reference>
<dbReference type="EMBL" id="JACGWK010000002">
    <property type="protein sequence ID" value="KAL0370625.1"/>
    <property type="molecule type" value="Genomic_DNA"/>
</dbReference>
<gene>
    <name evidence="2" type="ORF">Sangu_0380600</name>
</gene>
<feature type="region of interest" description="Disordered" evidence="1">
    <location>
        <begin position="47"/>
        <end position="68"/>
    </location>
</feature>
<reference evidence="2" key="1">
    <citation type="submission" date="2020-06" db="EMBL/GenBank/DDBJ databases">
        <authorList>
            <person name="Li T."/>
            <person name="Hu X."/>
            <person name="Zhang T."/>
            <person name="Song X."/>
            <person name="Zhang H."/>
            <person name="Dai N."/>
            <person name="Sheng W."/>
            <person name="Hou X."/>
            <person name="Wei L."/>
        </authorList>
    </citation>
    <scope>NUCLEOTIDE SEQUENCE</scope>
    <source>
        <strain evidence="2">G01</strain>
        <tissue evidence="2">Leaf</tissue>
    </source>
</reference>
<evidence type="ECO:0000256" key="1">
    <source>
        <dbReference type="SAM" id="MobiDB-lite"/>
    </source>
</evidence>
<proteinExistence type="predicted"/>
<comment type="caution">
    <text evidence="2">The sequence shown here is derived from an EMBL/GenBank/DDBJ whole genome shotgun (WGS) entry which is preliminary data.</text>
</comment>
<organism evidence="2">
    <name type="scientific">Sesamum angustifolium</name>
    <dbReference type="NCBI Taxonomy" id="2727405"/>
    <lineage>
        <taxon>Eukaryota</taxon>
        <taxon>Viridiplantae</taxon>
        <taxon>Streptophyta</taxon>
        <taxon>Embryophyta</taxon>
        <taxon>Tracheophyta</taxon>
        <taxon>Spermatophyta</taxon>
        <taxon>Magnoliopsida</taxon>
        <taxon>eudicotyledons</taxon>
        <taxon>Gunneridae</taxon>
        <taxon>Pentapetalae</taxon>
        <taxon>asterids</taxon>
        <taxon>lamiids</taxon>
        <taxon>Lamiales</taxon>
        <taxon>Pedaliaceae</taxon>
        <taxon>Sesamum</taxon>
    </lineage>
</organism>
<protein>
    <submittedName>
        <fullName evidence="2">Uncharacterized protein</fullName>
    </submittedName>
</protein>
<evidence type="ECO:0000313" key="2">
    <source>
        <dbReference type="EMBL" id="KAL0370625.1"/>
    </source>
</evidence>